<feature type="signal peptide" evidence="1">
    <location>
        <begin position="1"/>
        <end position="22"/>
    </location>
</feature>
<evidence type="ECO:0000313" key="3">
    <source>
        <dbReference type="EMBL" id="OQP62723.1"/>
    </source>
</evidence>
<evidence type="ECO:0000313" key="4">
    <source>
        <dbReference type="Proteomes" id="UP000192796"/>
    </source>
</evidence>
<dbReference type="SUPFAM" id="SSF52833">
    <property type="entry name" value="Thioredoxin-like"/>
    <property type="match status" value="1"/>
</dbReference>
<sequence>MKKTFISLLLLPAMVFLSFTMKDPLPLGANVPKADNKLKDISGKEITLKDAIKENGLLVMFSCNTCPVVINNQARTKEICQFATKKSIGVVLLNSNEANRSGSESLSAMQEYAKAQGYSWYYAADKNNELADAFGANRTPECYLFNKEGKLIYHGAIDDSPSDAASVKRNHLKEAINEELAGKEVSVKQSRSVGCSIKRIS</sequence>
<dbReference type="InterPro" id="IPR036249">
    <property type="entry name" value="Thioredoxin-like_sf"/>
</dbReference>
<dbReference type="PROSITE" id="PS51352">
    <property type="entry name" value="THIOREDOXIN_2"/>
    <property type="match status" value="1"/>
</dbReference>
<dbReference type="STRING" id="1703345.A3860_27320"/>
<dbReference type="CDD" id="cd02969">
    <property type="entry name" value="PRX_like1"/>
    <property type="match status" value="1"/>
</dbReference>
<dbReference type="EMBL" id="LVYD01000049">
    <property type="protein sequence ID" value="OQP62723.1"/>
    <property type="molecule type" value="Genomic_DNA"/>
</dbReference>
<feature type="chain" id="PRO_5013071268" evidence="1">
    <location>
        <begin position="23"/>
        <end position="201"/>
    </location>
</feature>
<proteinExistence type="predicted"/>
<dbReference type="AlphaFoldDB" id="A0A1V9FWK9"/>
<evidence type="ECO:0000256" key="1">
    <source>
        <dbReference type="SAM" id="SignalP"/>
    </source>
</evidence>
<dbReference type="RefSeq" id="WP_081148660.1">
    <property type="nucleotide sequence ID" value="NZ_LVYD01000049.1"/>
</dbReference>
<dbReference type="PANTHER" id="PTHR43640">
    <property type="entry name" value="OS07G0260300 PROTEIN"/>
    <property type="match status" value="1"/>
</dbReference>
<accession>A0A1V9FWK9</accession>
<keyword evidence="1" id="KW-0732">Signal</keyword>
<organism evidence="3 4">
    <name type="scientific">Niastella vici</name>
    <dbReference type="NCBI Taxonomy" id="1703345"/>
    <lineage>
        <taxon>Bacteria</taxon>
        <taxon>Pseudomonadati</taxon>
        <taxon>Bacteroidota</taxon>
        <taxon>Chitinophagia</taxon>
        <taxon>Chitinophagales</taxon>
        <taxon>Chitinophagaceae</taxon>
        <taxon>Niastella</taxon>
    </lineage>
</organism>
<dbReference type="InterPro" id="IPR047262">
    <property type="entry name" value="PRX-like1"/>
</dbReference>
<dbReference type="PANTHER" id="PTHR43640:SF1">
    <property type="entry name" value="THIOREDOXIN-DEPENDENT PEROXIREDOXIN"/>
    <property type="match status" value="1"/>
</dbReference>
<dbReference type="GO" id="GO:0016491">
    <property type="term" value="F:oxidoreductase activity"/>
    <property type="evidence" value="ECO:0007669"/>
    <property type="project" value="InterPro"/>
</dbReference>
<dbReference type="Gene3D" id="3.40.30.10">
    <property type="entry name" value="Glutaredoxin"/>
    <property type="match status" value="1"/>
</dbReference>
<feature type="domain" description="Thioredoxin" evidence="2">
    <location>
        <begin position="25"/>
        <end position="181"/>
    </location>
</feature>
<comment type="caution">
    <text evidence="3">The sequence shown here is derived from an EMBL/GenBank/DDBJ whole genome shotgun (WGS) entry which is preliminary data.</text>
</comment>
<dbReference type="Proteomes" id="UP000192796">
    <property type="component" value="Unassembled WGS sequence"/>
</dbReference>
<dbReference type="GO" id="GO:0016853">
    <property type="term" value="F:isomerase activity"/>
    <property type="evidence" value="ECO:0007669"/>
    <property type="project" value="UniProtKB-KW"/>
</dbReference>
<keyword evidence="3" id="KW-0413">Isomerase</keyword>
<reference evidence="3 4" key="1">
    <citation type="submission" date="2016-03" db="EMBL/GenBank/DDBJ databases">
        <title>Niastella vici sp. nov., isolated from farmland soil.</title>
        <authorList>
            <person name="Chen L."/>
            <person name="Wang D."/>
            <person name="Yang S."/>
            <person name="Wang G."/>
        </authorList>
    </citation>
    <scope>NUCLEOTIDE SEQUENCE [LARGE SCALE GENOMIC DNA]</scope>
    <source>
        <strain evidence="3 4">DJ57</strain>
    </source>
</reference>
<keyword evidence="4" id="KW-1185">Reference proteome</keyword>
<dbReference type="OrthoDB" id="9809746at2"/>
<name>A0A1V9FWK9_9BACT</name>
<protein>
    <submittedName>
        <fullName evidence="3">Thiol-disulfide isomerase</fullName>
    </submittedName>
</protein>
<gene>
    <name evidence="3" type="ORF">A3860_27320</name>
</gene>
<evidence type="ECO:0000259" key="2">
    <source>
        <dbReference type="PROSITE" id="PS51352"/>
    </source>
</evidence>
<dbReference type="Pfam" id="PF08534">
    <property type="entry name" value="Redoxin"/>
    <property type="match status" value="1"/>
</dbReference>
<dbReference type="InterPro" id="IPR013766">
    <property type="entry name" value="Thioredoxin_domain"/>
</dbReference>
<dbReference type="InterPro" id="IPR013740">
    <property type="entry name" value="Redoxin"/>
</dbReference>